<evidence type="ECO:0000256" key="6">
    <source>
        <dbReference type="ARBA" id="ARBA00023242"/>
    </source>
</evidence>
<sequence>MMTKTPPDRRGITFEVGAQLEARDNLKNWYQASIEKIDYEDEKVLIHYRQWSHRYDEWFDWTSPYLRPLDRIQLRREGLQDKRSSPVFRVNEKVLACWVDCRYYPAKVLGVKRDASYTVKFFDGVVKTLKQNKVKPYKKESGKARERDRTQSEQSSGKEENGKALSDESKSGSSDLDGESNGEEKERREDGEEKTLNGNFETCGQKGSLNREKGAGGGKREDGQVVQTKSEDVNVEGERVMRSTKQQGEKKEECASGQSPQLPRGNRYRPSEESQRELRKRRVSLVQMPPPKRRRPDTSKDRNSQSQQAGSDSVPASPALTPDQTNTQTPTDAGIEAQSDIESILKRQVHLPTTHKYSREPLYRVIKNQPPPILSIELDHNPFKCKAPGCLKSFRKASLLHYHVKYYHADSEHASEGSMQTRASEKQVGSQETPRRRRTMSGSIHSPLGDRQAANGMNRHRQRSLSEKRKENQQTNSRPHEEREWSASETGEKIRGKTERDFLLNKQKKRKKTGRSKSENTNGEENIGISLFNSTQSNLVSKFSLLHKHKLSYDSSPEHITDQVQEDDESDWSTVSAEWSDEYMEAELDVTTPMSEQNVSMVTKGSDTVRCVCEVEEENDFMIQCDECLCWQHGTCMGLFEHNVPDTYSCYICRDPPAQRPSQRYWYDRDWLSSGHMYGLSFLDENYSHQNRKKLMATHQLLGDVHHVFEVLNGLQLKMSILQTQTHSDLKLWRQPWKQEEKLGGRSAKGNDSNASYISSEHCYQKPRAYYPAVEQRLVVETRGGSELEDSLRSTENLLEQEQRYGGPLDPDRAKLYPSSLLQDRAKIHPITLQPDKGLDLYKKLYVGRESEVEVKTEEAEPSPDIKPDPEKDNVLHQQWQINLLDHIEAMQNQVTHRMDLIEKELDVLESWLDYTGELEPPDPLTRLPQLKHRIRQMLTDLGTVQQISLCSS</sequence>
<dbReference type="Pfam" id="PF18115">
    <property type="entry name" value="Tudor_3"/>
    <property type="match status" value="1"/>
</dbReference>
<feature type="region of interest" description="Disordered" evidence="8">
    <location>
        <begin position="411"/>
        <end position="525"/>
    </location>
</feature>
<feature type="compositionally biased region" description="Basic and acidic residues" evidence="8">
    <location>
        <begin position="137"/>
        <end position="170"/>
    </location>
</feature>
<evidence type="ECO:0000256" key="4">
    <source>
        <dbReference type="ARBA" id="ARBA00022771"/>
    </source>
</evidence>
<dbReference type="CDD" id="cd20104">
    <property type="entry name" value="MBT_PHF20L1-like"/>
    <property type="match status" value="1"/>
</dbReference>
<reference evidence="10" key="1">
    <citation type="journal article" date="2014" name="Nat. Commun.">
        <title>The rainbow trout genome provides novel insights into evolution after whole-genome duplication in vertebrates.</title>
        <authorList>
            <person name="Berthelot C."/>
            <person name="Brunet F."/>
            <person name="Chalopin D."/>
            <person name="Juanchich A."/>
            <person name="Bernard M."/>
            <person name="Noel B."/>
            <person name="Bento P."/>
            <person name="Da Silva C."/>
            <person name="Labadie K."/>
            <person name="Alberti A."/>
            <person name="Aury J.M."/>
            <person name="Louis A."/>
            <person name="Dehais P."/>
            <person name="Bardou P."/>
            <person name="Montfort J."/>
            <person name="Klopp C."/>
            <person name="Cabau C."/>
            <person name="Gaspin C."/>
            <person name="Thorgaard G.H."/>
            <person name="Boussaha M."/>
            <person name="Quillet E."/>
            <person name="Guyomard R."/>
            <person name="Galiana D."/>
            <person name="Bobe J."/>
            <person name="Volff J.N."/>
            <person name="Genet C."/>
            <person name="Wincker P."/>
            <person name="Jaillon O."/>
            <person name="Roest Crollius H."/>
            <person name="Guiguen Y."/>
        </authorList>
    </citation>
    <scope>NUCLEOTIDE SEQUENCE [LARGE SCALE GENOMIC DNA]</scope>
</reference>
<keyword evidence="6" id="KW-0539">Nucleus</keyword>
<dbReference type="InterPro" id="IPR041297">
    <property type="entry name" value="Crb2_Tudor"/>
</dbReference>
<dbReference type="InterPro" id="IPR019786">
    <property type="entry name" value="Zinc_finger_PHD-type_CS"/>
</dbReference>
<evidence type="ECO:0000256" key="7">
    <source>
        <dbReference type="PROSITE-ProRule" id="PRU00042"/>
    </source>
</evidence>
<dbReference type="GO" id="GO:0005654">
    <property type="term" value="C:nucleoplasm"/>
    <property type="evidence" value="ECO:0007669"/>
    <property type="project" value="UniProtKB-ARBA"/>
</dbReference>
<dbReference type="PROSITE" id="PS01359">
    <property type="entry name" value="ZF_PHD_1"/>
    <property type="match status" value="1"/>
</dbReference>
<evidence type="ECO:0000256" key="1">
    <source>
        <dbReference type="ARBA" id="ARBA00004123"/>
    </source>
</evidence>
<feature type="domain" description="C2H2-type" evidence="9">
    <location>
        <begin position="383"/>
        <end position="413"/>
    </location>
</feature>
<feature type="compositionally biased region" description="Basic and acidic residues" evidence="8">
    <location>
        <begin position="209"/>
        <end position="254"/>
    </location>
</feature>
<organism evidence="10 11">
    <name type="scientific">Oncorhynchus mykiss</name>
    <name type="common">Rainbow trout</name>
    <name type="synonym">Salmo gairdneri</name>
    <dbReference type="NCBI Taxonomy" id="8022"/>
    <lineage>
        <taxon>Eukaryota</taxon>
        <taxon>Metazoa</taxon>
        <taxon>Chordata</taxon>
        <taxon>Craniata</taxon>
        <taxon>Vertebrata</taxon>
        <taxon>Euteleostomi</taxon>
        <taxon>Actinopterygii</taxon>
        <taxon>Neopterygii</taxon>
        <taxon>Teleostei</taxon>
        <taxon>Protacanthopterygii</taxon>
        <taxon>Salmoniformes</taxon>
        <taxon>Salmonidae</taxon>
        <taxon>Salmoninae</taxon>
        <taxon>Oncorhynchus</taxon>
    </lineage>
</organism>
<dbReference type="InterPro" id="IPR013087">
    <property type="entry name" value="Znf_C2H2_type"/>
</dbReference>
<feature type="compositionally biased region" description="Polar residues" evidence="8">
    <location>
        <begin position="417"/>
        <end position="432"/>
    </location>
</feature>
<keyword evidence="3" id="KW-0677">Repeat</keyword>
<accession>A0A060WMJ1</accession>
<name>A0A060WMJ1_ONCMY</name>
<dbReference type="InterPro" id="IPR043449">
    <property type="entry name" value="PHF20-like"/>
</dbReference>
<proteinExistence type="predicted"/>
<feature type="compositionally biased region" description="Polar residues" evidence="8">
    <location>
        <begin position="196"/>
        <end position="208"/>
    </location>
</feature>
<dbReference type="GO" id="GO:0044545">
    <property type="term" value="C:NSL complex"/>
    <property type="evidence" value="ECO:0007669"/>
    <property type="project" value="TreeGrafter"/>
</dbReference>
<protein>
    <recommendedName>
        <fullName evidence="9">C2H2-type domain-containing protein</fullName>
    </recommendedName>
</protein>
<feature type="compositionally biased region" description="Basic residues" evidence="8">
    <location>
        <begin position="506"/>
        <end position="515"/>
    </location>
</feature>
<feature type="region of interest" description="Disordered" evidence="8">
    <location>
        <begin position="134"/>
        <end position="333"/>
    </location>
</feature>
<dbReference type="SMART" id="SM00333">
    <property type="entry name" value="TUDOR"/>
    <property type="match status" value="2"/>
</dbReference>
<evidence type="ECO:0000256" key="2">
    <source>
        <dbReference type="ARBA" id="ARBA00022723"/>
    </source>
</evidence>
<dbReference type="PANTHER" id="PTHR15856">
    <property type="entry name" value="PHD FINGER PROTEIN 20-RELATED"/>
    <property type="match status" value="1"/>
</dbReference>
<dbReference type="Gene3D" id="2.30.30.140">
    <property type="match status" value="2"/>
</dbReference>
<keyword evidence="5" id="KW-0862">Zinc</keyword>
<dbReference type="AlphaFoldDB" id="A0A060WMJ1"/>
<dbReference type="Proteomes" id="UP000193380">
    <property type="component" value="Unassembled WGS sequence"/>
</dbReference>
<dbReference type="SUPFAM" id="SSF57903">
    <property type="entry name" value="FYVE/PHD zinc finger"/>
    <property type="match status" value="1"/>
</dbReference>
<keyword evidence="2" id="KW-0479">Metal-binding</keyword>
<dbReference type="Gene3D" id="3.30.40.10">
    <property type="entry name" value="Zinc/RING finger domain, C3HC4 (zinc finger)"/>
    <property type="match status" value="1"/>
</dbReference>
<feature type="compositionally biased region" description="Basic and acidic residues" evidence="8">
    <location>
        <begin position="182"/>
        <end position="195"/>
    </location>
</feature>
<dbReference type="PaxDb" id="8022-A0A060WMJ1"/>
<dbReference type="Pfam" id="PF20826">
    <property type="entry name" value="PHD_5"/>
    <property type="match status" value="1"/>
</dbReference>
<dbReference type="PANTHER" id="PTHR15856:SF27">
    <property type="entry name" value="PHD FINGER PROTEIN 20"/>
    <property type="match status" value="1"/>
</dbReference>
<feature type="compositionally biased region" description="Low complexity" evidence="8">
    <location>
        <begin position="321"/>
        <end position="332"/>
    </location>
</feature>
<dbReference type="InterPro" id="IPR013083">
    <property type="entry name" value="Znf_RING/FYVE/PHD"/>
</dbReference>
<dbReference type="PROSITE" id="PS00028">
    <property type="entry name" value="ZINC_FINGER_C2H2_1"/>
    <property type="match status" value="1"/>
</dbReference>
<evidence type="ECO:0000313" key="11">
    <source>
        <dbReference type="Proteomes" id="UP000193380"/>
    </source>
</evidence>
<reference evidence="10" key="2">
    <citation type="submission" date="2014-03" db="EMBL/GenBank/DDBJ databases">
        <authorList>
            <person name="Genoscope - CEA"/>
        </authorList>
    </citation>
    <scope>NUCLEOTIDE SEQUENCE</scope>
</reference>
<evidence type="ECO:0000256" key="8">
    <source>
        <dbReference type="SAM" id="MobiDB-lite"/>
    </source>
</evidence>
<feature type="compositionally biased region" description="Basic and acidic residues" evidence="8">
    <location>
        <begin position="464"/>
        <end position="503"/>
    </location>
</feature>
<dbReference type="STRING" id="8022.A0A060WMJ1"/>
<dbReference type="PROSITE" id="PS50157">
    <property type="entry name" value="ZINC_FINGER_C2H2_2"/>
    <property type="match status" value="1"/>
</dbReference>
<dbReference type="SUPFAM" id="SSF63748">
    <property type="entry name" value="Tudor/PWWP/MBT"/>
    <property type="match status" value="2"/>
</dbReference>
<keyword evidence="4 7" id="KW-0863">Zinc-finger</keyword>
<evidence type="ECO:0000256" key="5">
    <source>
        <dbReference type="ARBA" id="ARBA00022833"/>
    </source>
</evidence>
<comment type="subcellular location">
    <subcellularLocation>
        <location evidence="1">Nucleus</location>
    </subcellularLocation>
</comment>
<evidence type="ECO:0000313" key="10">
    <source>
        <dbReference type="EMBL" id="CDQ68232.1"/>
    </source>
</evidence>
<dbReference type="EMBL" id="FR904617">
    <property type="protein sequence ID" value="CDQ68232.1"/>
    <property type="molecule type" value="Genomic_DNA"/>
</dbReference>
<gene>
    <name evidence="10" type="ORF">GSONMT00015729001</name>
</gene>
<dbReference type="InterPro" id="IPR002999">
    <property type="entry name" value="Tudor"/>
</dbReference>
<evidence type="ECO:0000256" key="3">
    <source>
        <dbReference type="ARBA" id="ARBA00022737"/>
    </source>
</evidence>
<dbReference type="InterPro" id="IPR011011">
    <property type="entry name" value="Znf_FYVE_PHD"/>
</dbReference>
<evidence type="ECO:0000259" key="9">
    <source>
        <dbReference type="PROSITE" id="PS50157"/>
    </source>
</evidence>
<dbReference type="FunFam" id="2.30.30.140:FF:000049">
    <property type="entry name" value="PHD finger protein 20 (Predicted)"/>
    <property type="match status" value="1"/>
</dbReference>
<dbReference type="GO" id="GO:0008270">
    <property type="term" value="F:zinc ion binding"/>
    <property type="evidence" value="ECO:0007669"/>
    <property type="project" value="UniProtKB-KW"/>
</dbReference>
<dbReference type="GO" id="GO:0006357">
    <property type="term" value="P:regulation of transcription by RNA polymerase II"/>
    <property type="evidence" value="ECO:0007669"/>
    <property type="project" value="TreeGrafter"/>
</dbReference>
<dbReference type="Gene3D" id="3.30.160.60">
    <property type="entry name" value="Classic Zinc Finger"/>
    <property type="match status" value="1"/>
</dbReference>